<name>A0A256IEP3_9EURY</name>
<reference evidence="1 2" key="1">
    <citation type="journal article" date="2014" name="Front. Microbiol.">
        <title>Population and genomic analysis of the genus Halorubrum.</title>
        <authorList>
            <person name="Fullmer M.S."/>
            <person name="Soucy S.M."/>
            <person name="Swithers K.S."/>
            <person name="Makkay A.M."/>
            <person name="Wheeler R."/>
            <person name="Ventosa A."/>
            <person name="Gogarten J.P."/>
            <person name="Papke R.T."/>
        </authorList>
    </citation>
    <scope>NUCLEOTIDE SEQUENCE [LARGE SCALE GENOMIC DNA]</scope>
    <source>
        <strain evidence="1 2">Cb34</strain>
    </source>
</reference>
<sequence>MTNLYDFQKIEPLKIKEKAPIIVRGHTLGWAGPSNRESNVAVTRRHRHPYSGGKQDYFRKFRGYCYGENALDVMERMGVQRIAIEEVDNGRVLEVDLVQYRQSELYAETFEIGGRNVCVPIEEMIHSWDIEDCTIIDKDGNRR</sequence>
<keyword evidence="2" id="KW-1185">Reference proteome</keyword>
<comment type="caution">
    <text evidence="1">The sequence shown here is derived from an EMBL/GenBank/DDBJ whole genome shotgun (WGS) entry which is preliminary data.</text>
</comment>
<organism evidence="1 2">
    <name type="scientific">Halorubrum halodurans</name>
    <dbReference type="NCBI Taxonomy" id="1383851"/>
    <lineage>
        <taxon>Archaea</taxon>
        <taxon>Methanobacteriati</taxon>
        <taxon>Methanobacteriota</taxon>
        <taxon>Stenosarchaea group</taxon>
        <taxon>Halobacteria</taxon>
        <taxon>Halobacteriales</taxon>
        <taxon>Haloferacaceae</taxon>
        <taxon>Halorubrum</taxon>
    </lineage>
</organism>
<accession>A0A256IEP3</accession>
<protein>
    <submittedName>
        <fullName evidence="1">Uncharacterized protein</fullName>
    </submittedName>
</protein>
<evidence type="ECO:0000313" key="1">
    <source>
        <dbReference type="EMBL" id="OYR54994.1"/>
    </source>
</evidence>
<dbReference type="EMBL" id="NHPJ01000109">
    <property type="protein sequence ID" value="OYR54994.1"/>
    <property type="molecule type" value="Genomic_DNA"/>
</dbReference>
<proteinExistence type="predicted"/>
<dbReference type="AlphaFoldDB" id="A0A256IEP3"/>
<gene>
    <name evidence="1" type="ORF">DJ70_12720</name>
</gene>
<evidence type="ECO:0000313" key="2">
    <source>
        <dbReference type="Proteomes" id="UP000216308"/>
    </source>
</evidence>
<dbReference type="Proteomes" id="UP000216308">
    <property type="component" value="Unassembled WGS sequence"/>
</dbReference>